<dbReference type="Proteomes" id="UP000292160">
    <property type="component" value="Segment"/>
</dbReference>
<dbReference type="RefSeq" id="YP_010082952.1">
    <property type="nucleotide sequence ID" value="NC_055035.1"/>
</dbReference>
<dbReference type="KEGG" id="vg:65071960"/>
<evidence type="ECO:0000313" key="1">
    <source>
        <dbReference type="EMBL" id="QBJ04129.1"/>
    </source>
</evidence>
<sequence>MKKFREVDLHSYLEKYNFQNKFLNLKERNVEKFENKYKKFGLDRNKYTYDEFLLDKMDSIILLIEHCQPLIDKEFNLISNDTRPFSIDFKVNNLIFDLKRIFFKTNILTNESIYYEDRIKLKEVVLLLCQKYQENIKYHIKKIENIFDELEIGLRYNKELQEYLEKMRD</sequence>
<protein>
    <submittedName>
        <fullName evidence="1">Uncharacterized protein</fullName>
    </submittedName>
</protein>
<proteinExistence type="predicted"/>
<dbReference type="GeneID" id="65071960"/>
<dbReference type="EMBL" id="MK554696">
    <property type="protein sequence ID" value="QBJ04129.1"/>
    <property type="molecule type" value="Genomic_DNA"/>
</dbReference>
<reference evidence="1 2" key="1">
    <citation type="submission" date="2019-02" db="EMBL/GenBank/DDBJ databases">
        <title>Genomic, morphological and functional characterisation of novel bacteriophage Fnu1 capable of disrupt Fusobacterium nucleatum biofilm.</title>
        <authorList>
            <person name="Kabwe M."/>
            <person name="Brown T.L."/>
            <person name="Dashper S."/>
            <person name="Speirs L."/>
            <person name="Ku H."/>
            <person name="Petrovski S."/>
            <person name="Chan H.T."/>
            <person name="Lock P."/>
            <person name="Tucci J."/>
        </authorList>
    </citation>
    <scope>NUCLEOTIDE SEQUENCE [LARGE SCALE GENOMIC DNA]</scope>
</reference>
<accession>A0A481W5J4</accession>
<evidence type="ECO:0000313" key="2">
    <source>
        <dbReference type="Proteomes" id="UP000292160"/>
    </source>
</evidence>
<keyword evidence="2" id="KW-1185">Reference proteome</keyword>
<name>A0A481W5J4_9CAUD</name>
<organism evidence="1 2">
    <name type="scientific">Fusobacterium phage Fnu1</name>
    <dbReference type="NCBI Taxonomy" id="2530024"/>
    <lineage>
        <taxon>Viruses</taxon>
        <taxon>Duplodnaviria</taxon>
        <taxon>Heunggongvirae</taxon>
        <taxon>Uroviricota</taxon>
        <taxon>Caudoviricetes</taxon>
        <taxon>Latrobevirus</taxon>
        <taxon>Latrobevirus FNU1</taxon>
    </lineage>
</organism>